<dbReference type="Gene3D" id="3.40.50.1820">
    <property type="entry name" value="alpha/beta hydrolase"/>
    <property type="match status" value="1"/>
</dbReference>
<dbReference type="InterPro" id="IPR029058">
    <property type="entry name" value="AB_hydrolase_fold"/>
</dbReference>
<sequence>KHFQASTAPPVVMLHGLFGSMKNFGGVARNIAKLTGRPVHGLDLRNHGLSPHASPHNYLTLAHDVIHHITNHSWREVVLVGHSMGAKAAMVVSLLRPDLVGKLVVVDNSPVNQQLEGNFYLDLEGMCKVEEAYRKDRELKMDQIDDILANYEPDPKVRFFLKTNLYQRPQDHLFKVPVLNFEQDHVLRDLGEWPAEAVDGKVFTKPTVVMAAKHSNFIRSTHRPAFEKYFPQVEFQEFDCGHWIVTDKPNEFVASM</sequence>
<comment type="similarity">
    <text evidence="1">Belongs to the AB hydrolase superfamily.</text>
</comment>
<dbReference type="EMBL" id="KV453912">
    <property type="protein sequence ID" value="ODV78953.1"/>
    <property type="molecule type" value="Genomic_DNA"/>
</dbReference>
<evidence type="ECO:0000313" key="5">
    <source>
        <dbReference type="Proteomes" id="UP000094285"/>
    </source>
</evidence>
<dbReference type="GO" id="GO:0005739">
    <property type="term" value="C:mitochondrion"/>
    <property type="evidence" value="ECO:0007669"/>
    <property type="project" value="TreeGrafter"/>
</dbReference>
<protein>
    <submittedName>
        <fullName evidence="4">Alpha/beta-hydrolase</fullName>
    </submittedName>
</protein>
<dbReference type="PANTHER" id="PTHR46118:SF4">
    <property type="entry name" value="PROTEIN ABHD11"/>
    <property type="match status" value="1"/>
</dbReference>
<dbReference type="InterPro" id="IPR000073">
    <property type="entry name" value="AB_hydrolase_1"/>
</dbReference>
<dbReference type="RefSeq" id="XP_020064075.1">
    <property type="nucleotide sequence ID" value="XM_020208656.1"/>
</dbReference>
<dbReference type="Pfam" id="PF00561">
    <property type="entry name" value="Abhydrolase_1"/>
    <property type="match status" value="1"/>
</dbReference>
<dbReference type="STRING" id="984487.A0A1E4SHH8"/>
<proteinExistence type="inferred from homology"/>
<keyword evidence="5" id="KW-1185">Reference proteome</keyword>
<feature type="domain" description="AB hydrolase-1" evidence="3">
    <location>
        <begin position="9"/>
        <end position="249"/>
    </location>
</feature>
<reference evidence="5" key="1">
    <citation type="submission" date="2016-05" db="EMBL/GenBank/DDBJ databases">
        <title>Comparative genomics of biotechnologically important yeasts.</title>
        <authorList>
            <consortium name="DOE Joint Genome Institute"/>
            <person name="Riley R."/>
            <person name="Haridas S."/>
            <person name="Wolfe K.H."/>
            <person name="Lopes M.R."/>
            <person name="Hittinger C.T."/>
            <person name="Goker M."/>
            <person name="Salamov A."/>
            <person name="Wisecaver J."/>
            <person name="Long T.M."/>
            <person name="Aerts A.L."/>
            <person name="Barry K."/>
            <person name="Choi C."/>
            <person name="Clum A."/>
            <person name="Coughlan A.Y."/>
            <person name="Deshpande S."/>
            <person name="Douglass A.P."/>
            <person name="Hanson S.J."/>
            <person name="Klenk H.-P."/>
            <person name="Labutti K."/>
            <person name="Lapidus A."/>
            <person name="Lindquist E."/>
            <person name="Lipzen A."/>
            <person name="Meier-Kolthoff J.P."/>
            <person name="Ohm R.A."/>
            <person name="Otillar R.P."/>
            <person name="Pangilinan J."/>
            <person name="Peng Y."/>
            <person name="Rokas A."/>
            <person name="Rosa C.A."/>
            <person name="Scheuner C."/>
            <person name="Sibirny A.A."/>
            <person name="Slot J.C."/>
            <person name="Stielow J.B."/>
            <person name="Sun H."/>
            <person name="Kurtzman C.P."/>
            <person name="Blackwell M."/>
            <person name="Grigoriev I.V."/>
            <person name="Jeffries T.W."/>
        </authorList>
    </citation>
    <scope>NUCLEOTIDE SEQUENCE [LARGE SCALE GENOMIC DNA]</scope>
    <source>
        <strain evidence="5">NRRL Y-17324</strain>
    </source>
</reference>
<dbReference type="AlphaFoldDB" id="A0A1E4SHH8"/>
<feature type="non-terminal residue" evidence="4">
    <location>
        <position position="1"/>
    </location>
</feature>
<feature type="non-terminal residue" evidence="4">
    <location>
        <position position="256"/>
    </location>
</feature>
<keyword evidence="2 4" id="KW-0378">Hydrolase</keyword>
<name>A0A1E4SHH8_9ASCO</name>
<evidence type="ECO:0000256" key="1">
    <source>
        <dbReference type="ARBA" id="ARBA00008645"/>
    </source>
</evidence>
<accession>A0A1E4SHH8</accession>
<evidence type="ECO:0000259" key="3">
    <source>
        <dbReference type="Pfam" id="PF00561"/>
    </source>
</evidence>
<dbReference type="GO" id="GO:0052689">
    <property type="term" value="F:carboxylic ester hydrolase activity"/>
    <property type="evidence" value="ECO:0007669"/>
    <property type="project" value="TreeGrafter"/>
</dbReference>
<evidence type="ECO:0000256" key="2">
    <source>
        <dbReference type="ARBA" id="ARBA00022801"/>
    </source>
</evidence>
<organism evidence="4 5">
    <name type="scientific">Suhomyces tanzawaensis NRRL Y-17324</name>
    <dbReference type="NCBI Taxonomy" id="984487"/>
    <lineage>
        <taxon>Eukaryota</taxon>
        <taxon>Fungi</taxon>
        <taxon>Dikarya</taxon>
        <taxon>Ascomycota</taxon>
        <taxon>Saccharomycotina</taxon>
        <taxon>Pichiomycetes</taxon>
        <taxon>Debaryomycetaceae</taxon>
        <taxon>Suhomyces</taxon>
    </lineage>
</organism>
<dbReference type="PANTHER" id="PTHR46118">
    <property type="entry name" value="PROTEIN ABHD11"/>
    <property type="match status" value="1"/>
</dbReference>
<dbReference type="GeneID" id="30982793"/>
<evidence type="ECO:0000313" key="4">
    <source>
        <dbReference type="EMBL" id="ODV78953.1"/>
    </source>
</evidence>
<dbReference type="SUPFAM" id="SSF53474">
    <property type="entry name" value="alpha/beta-Hydrolases"/>
    <property type="match status" value="1"/>
</dbReference>
<dbReference type="OrthoDB" id="8119704at2759"/>
<dbReference type="Proteomes" id="UP000094285">
    <property type="component" value="Unassembled WGS sequence"/>
</dbReference>
<gene>
    <name evidence="4" type="ORF">CANTADRAFT_35912</name>
</gene>